<sequence length="234" mass="26177">MSKQNEPFISVQPSNRTVIEESLEYAWVNIIEKVVSPYPTLKDPMLCSDDFVALLAAERGVLDWQPNDSLTQQRKTTDKAFEIHSKAGTRKGLIHSIDALGFSSEITKGAQAYSLKISAEIEQGKLDEQLQCRLESRVNTYKSERDLIALDLVRAANVFSYSGALFETGVVSDSVPYSFDGLESQLVMYSAVLFETHTFSDCMPYDPRFDAGEIGQLYLSSLFETHIHSDCRPA</sequence>
<dbReference type="EMBL" id="LN554846">
    <property type="protein sequence ID" value="CED71545.1"/>
    <property type="molecule type" value="Genomic_DNA"/>
</dbReference>
<dbReference type="Proteomes" id="UP000032427">
    <property type="component" value="Chromosome 1"/>
</dbReference>
<proteinExistence type="predicted"/>
<dbReference type="STRING" id="80852.AWOD_I_1470"/>
<dbReference type="NCBIfam" id="TIGR01634">
    <property type="entry name" value="tail_P2_I"/>
    <property type="match status" value="1"/>
</dbReference>
<dbReference type="GeneID" id="28543700"/>
<dbReference type="AlphaFoldDB" id="A0A090IT51"/>
<dbReference type="OrthoDB" id="9794793at2"/>
<evidence type="ECO:0000313" key="1">
    <source>
        <dbReference type="EMBL" id="CED71545.1"/>
    </source>
</evidence>
<dbReference type="HOGENOM" id="CLU_1353604_0_0_6"/>
<name>A0A090IT51_9GAMM</name>
<gene>
    <name evidence="1" type="ORF">AWOD_I_1470</name>
</gene>
<organism evidence="1 2">
    <name type="scientific">Aliivibrio wodanis</name>
    <dbReference type="NCBI Taxonomy" id="80852"/>
    <lineage>
        <taxon>Bacteria</taxon>
        <taxon>Pseudomonadati</taxon>
        <taxon>Pseudomonadota</taxon>
        <taxon>Gammaproteobacteria</taxon>
        <taxon>Vibrionales</taxon>
        <taxon>Vibrionaceae</taxon>
        <taxon>Aliivibrio</taxon>
    </lineage>
</organism>
<dbReference type="Pfam" id="PF09684">
    <property type="entry name" value="Tail_P2_I"/>
    <property type="match status" value="1"/>
</dbReference>
<dbReference type="InterPro" id="IPR006521">
    <property type="entry name" value="Tail_protein_I"/>
</dbReference>
<protein>
    <submittedName>
        <fullName evidence="1">Phage tail protein I</fullName>
    </submittedName>
</protein>
<dbReference type="KEGG" id="awd:AWOD_I_1470"/>
<reference evidence="2" key="1">
    <citation type="submission" date="2014-09" db="EMBL/GenBank/DDBJ databases">
        <authorList>
            <person name="Hjerde E."/>
        </authorList>
    </citation>
    <scope>NUCLEOTIDE SEQUENCE [LARGE SCALE GENOMIC DNA]</scope>
    <source>
        <strain evidence="2">06/09/139</strain>
    </source>
</reference>
<evidence type="ECO:0000313" key="2">
    <source>
        <dbReference type="Proteomes" id="UP000032427"/>
    </source>
</evidence>
<accession>A0A090IT51</accession>
<dbReference type="PATRIC" id="fig|80852.17.peg.1512"/>
<keyword evidence="2" id="KW-1185">Reference proteome</keyword>